<evidence type="ECO:0000313" key="2">
    <source>
        <dbReference type="EMBL" id="MCS3919245.1"/>
    </source>
</evidence>
<proteinExistence type="predicted"/>
<sequence length="30" mass="3326">MSTDLERDKGRKGNGTMDAGQEILENGSEW</sequence>
<feature type="compositionally biased region" description="Basic and acidic residues" evidence="1">
    <location>
        <begin position="1"/>
        <end position="11"/>
    </location>
</feature>
<accession>A0ABT2EN20</accession>
<evidence type="ECO:0000313" key="3">
    <source>
        <dbReference type="Proteomes" id="UP001204798"/>
    </source>
</evidence>
<protein>
    <submittedName>
        <fullName evidence="2">Uncharacterized protein</fullName>
    </submittedName>
</protein>
<feature type="region of interest" description="Disordered" evidence="1">
    <location>
        <begin position="1"/>
        <end position="30"/>
    </location>
</feature>
<reference evidence="2 3" key="1">
    <citation type="submission" date="2022-08" db="EMBL/GenBank/DDBJ databases">
        <title>Bacterial and archaeal communities from various locations to study Microbial Dark Matter (Phase II).</title>
        <authorList>
            <person name="Stepanauskas R."/>
        </authorList>
    </citation>
    <scope>NUCLEOTIDE SEQUENCE [LARGE SCALE GENOMIC DNA]</scope>
    <source>
        <strain evidence="2 3">PD1</strain>
    </source>
</reference>
<dbReference type="Proteomes" id="UP001204798">
    <property type="component" value="Unassembled WGS sequence"/>
</dbReference>
<organism evidence="2 3">
    <name type="scientific">Candidatus Fervidibacter sacchari</name>
    <dbReference type="NCBI Taxonomy" id="1448929"/>
    <lineage>
        <taxon>Bacteria</taxon>
        <taxon>Candidatus Fervidibacterota</taxon>
        <taxon>Candidatus Fervidibacter</taxon>
    </lineage>
</organism>
<gene>
    <name evidence="2" type="ORF">M2350_001658</name>
</gene>
<name>A0ABT2EN20_9BACT</name>
<comment type="caution">
    <text evidence="2">The sequence shown here is derived from an EMBL/GenBank/DDBJ whole genome shotgun (WGS) entry which is preliminary data.</text>
</comment>
<dbReference type="EMBL" id="JANUCP010000003">
    <property type="protein sequence ID" value="MCS3919245.1"/>
    <property type="molecule type" value="Genomic_DNA"/>
</dbReference>
<keyword evidence="3" id="KW-1185">Reference proteome</keyword>
<evidence type="ECO:0000256" key="1">
    <source>
        <dbReference type="SAM" id="MobiDB-lite"/>
    </source>
</evidence>